<accession>A0A812WBS4</accession>
<dbReference type="Proteomes" id="UP000601435">
    <property type="component" value="Unassembled WGS sequence"/>
</dbReference>
<dbReference type="EMBL" id="CAJNJA010031933">
    <property type="protein sequence ID" value="CAE7662217.1"/>
    <property type="molecule type" value="Genomic_DNA"/>
</dbReference>
<comment type="caution">
    <text evidence="2">The sequence shown here is derived from an EMBL/GenBank/DDBJ whole genome shotgun (WGS) entry which is preliminary data.</text>
</comment>
<dbReference type="InterPro" id="IPR043502">
    <property type="entry name" value="DNA/RNA_pol_sf"/>
</dbReference>
<dbReference type="PANTHER" id="PTHR33050">
    <property type="entry name" value="REVERSE TRANSCRIPTASE DOMAIN-CONTAINING PROTEIN"/>
    <property type="match status" value="1"/>
</dbReference>
<feature type="region of interest" description="Disordered" evidence="1">
    <location>
        <begin position="354"/>
        <end position="402"/>
    </location>
</feature>
<evidence type="ECO:0000313" key="2">
    <source>
        <dbReference type="EMBL" id="CAE7662217.1"/>
    </source>
</evidence>
<sequence>PQRARANMATDLPAGVDQAAALSHLDKNVSSDLVHIFQECGVPLGLQYRLTLNFQSVKRFSTYADSRADVRTALKDDHGLEAADQATRAAVASVVSAWETAKEYASKESELRAEARMLGVSRPVSQTEKQAMRAAYEAAHGSLEEAFEPSDDYISAKLEEIENGEISASALSEVTSKKRVRTMGIQTTVDTGGHVRIVKQRNKGVMPQHTEELRTVLRVEGNAWTMLASKFKNKVFFADMSPDAWLAYANYLLGEKVYLMQVPAGGKGGKMDQAPLRPPWVVVLNYEYELRKEAIKRAYRDSRPLRDTLREVTEDAQIKEQYFTSPIALQNRGKRASDSWEPWDDGNYNKWNRNSWKGGWQHRGDNDKGRKGRKGKEDGKKGKDGKDGKDGKGGKGQSVTSSRTPDGRFICFAYSGPGCDGNCGMVHCCQVKGNFDIVHECLKECATRAGIQLKVDHLCEDGKLGSWTDPVAWAAIFDKVGRQGSDWATSSALPSAFAEEIANMLLCSTCDHRSTDGSFQGAEAFADFLLTKHDTISLHDAEALFKLLPLEAAHPAVQMPSDAGDQAFFGGAFRKGPFKGLRRSCTAFPKSLQCFTRLLRAHFPGDVFSSIGVFLNVQAEMHKDSRNGPFPNLLLALSSFTDGQVWTEDAAGTIFREVRGVFKPGERLLLVGFTISEPLNALASAGEWDHAGNIRKVLAEAVHQAIPDLRKAAFALATGRLIKSPFSEKLIHDVRARVAATLPDPEQALCKPDGQPFMLHMLSQSLKILGDPDYEILDQGNESFAEGVPLGWDKPIARTPQVFPKRTHFRKLDESDFDPSMVNYRSAELNAAQLEEKFRQDEQAGMMLCTTEPEARRKYGSEAVLIAAMGAVTKANGDVRPLHDGTHGINLNNSIVILDKLQVPRPEDLQEVASRVKESKEAPFSLCADISHAHRNVKVRECDWPRLACKSSSASRVLWLNKVGTFGVSSAAYYWTRLFGTVGRWAFRVLHSDKFYMLVYVDDLHVVVYGSDKFETLWILFLALEVMGTPFSFHKFKGGVNVDYIGYHLCYYTWSAGISEKRATWIIEWINQAEQAQWMVTGRQLTEFIGRLNFVTRLLAWLKPFLAPLFAWSAALNRSTAATAPEMVIHVLRFYHWQFLNGARLDTVHMSWPSCDRQAFRTDAKCETGRIVLGGWSLENGLNTQQASWFALEISPTELPALFKEGHSSEWASTTAELLASYAGLVAFGHLVPAGGRDSLRFQVHAGTDNSATPAVLSKGISNKWPVQGLHMQMAVSLRKANKVCRLTWRPREENQDADDLTNLRFGNFDHSLRVPLKLADIPLELFHMLHQSHADFIAEKDRFLSLKRVEPKTSKRQKLLDKTSW</sequence>
<name>A0A812WBS4_9DINO</name>
<dbReference type="InterPro" id="IPR052055">
    <property type="entry name" value="Hepadnavirus_pol/RT"/>
</dbReference>
<feature type="non-terminal residue" evidence="2">
    <location>
        <position position="1366"/>
    </location>
</feature>
<protein>
    <submittedName>
        <fullName evidence="2">Uncharacterized protein</fullName>
    </submittedName>
</protein>
<evidence type="ECO:0000256" key="1">
    <source>
        <dbReference type="SAM" id="MobiDB-lite"/>
    </source>
</evidence>
<organism evidence="2 3">
    <name type="scientific">Symbiodinium necroappetens</name>
    <dbReference type="NCBI Taxonomy" id="1628268"/>
    <lineage>
        <taxon>Eukaryota</taxon>
        <taxon>Sar</taxon>
        <taxon>Alveolata</taxon>
        <taxon>Dinophyceae</taxon>
        <taxon>Suessiales</taxon>
        <taxon>Symbiodiniaceae</taxon>
        <taxon>Symbiodinium</taxon>
    </lineage>
</organism>
<dbReference type="PANTHER" id="PTHR33050:SF7">
    <property type="entry name" value="RIBONUCLEASE H"/>
    <property type="match status" value="1"/>
</dbReference>
<dbReference type="SUPFAM" id="SSF56672">
    <property type="entry name" value="DNA/RNA polymerases"/>
    <property type="match status" value="1"/>
</dbReference>
<evidence type="ECO:0000313" key="3">
    <source>
        <dbReference type="Proteomes" id="UP000601435"/>
    </source>
</evidence>
<feature type="compositionally biased region" description="Basic and acidic residues" evidence="1">
    <location>
        <begin position="362"/>
        <end position="393"/>
    </location>
</feature>
<proteinExistence type="predicted"/>
<keyword evidence="3" id="KW-1185">Reference proteome</keyword>
<reference evidence="2" key="1">
    <citation type="submission" date="2021-02" db="EMBL/GenBank/DDBJ databases">
        <authorList>
            <person name="Dougan E. K."/>
            <person name="Rhodes N."/>
            <person name="Thang M."/>
            <person name="Chan C."/>
        </authorList>
    </citation>
    <scope>NUCLEOTIDE SEQUENCE</scope>
</reference>
<gene>
    <name evidence="2" type="ORF">SNEC2469_LOCUS18837</name>
</gene>
<dbReference type="OrthoDB" id="439239at2759"/>